<dbReference type="Gene3D" id="3.90.226.10">
    <property type="entry name" value="2-enoyl-CoA Hydratase, Chain A, domain 1"/>
    <property type="match status" value="1"/>
</dbReference>
<dbReference type="RefSeq" id="WP_237822741.1">
    <property type="nucleotide sequence ID" value="NZ_JAKLTQ010000013.1"/>
</dbReference>
<dbReference type="EMBL" id="JAKLTQ010000013">
    <property type="protein sequence ID" value="MCG2623435.1"/>
    <property type="molecule type" value="Genomic_DNA"/>
</dbReference>
<evidence type="ECO:0000256" key="1">
    <source>
        <dbReference type="ARBA" id="ARBA00005254"/>
    </source>
</evidence>
<name>A0ABS9L9X4_9MICC</name>
<dbReference type="InterPro" id="IPR014748">
    <property type="entry name" value="Enoyl-CoA_hydra_C"/>
</dbReference>
<reference evidence="2" key="1">
    <citation type="submission" date="2022-01" db="EMBL/GenBank/DDBJ databases">
        <authorList>
            <person name="Jo J.-H."/>
            <person name="Im W.-T."/>
        </authorList>
    </citation>
    <scope>NUCLEOTIDE SEQUENCE</scope>
    <source>
        <strain evidence="2">I2-34</strain>
    </source>
</reference>
<dbReference type="Gene3D" id="1.10.12.10">
    <property type="entry name" value="Lyase 2-enoyl-coa Hydratase, Chain A, domain 2"/>
    <property type="match status" value="1"/>
</dbReference>
<comment type="caution">
    <text evidence="2">The sequence shown here is derived from an EMBL/GenBank/DDBJ whole genome shotgun (WGS) entry which is preliminary data.</text>
</comment>
<organism evidence="2 3">
    <name type="scientific">Arthrobacter hankyongi</name>
    <dbReference type="NCBI Taxonomy" id="2904801"/>
    <lineage>
        <taxon>Bacteria</taxon>
        <taxon>Bacillati</taxon>
        <taxon>Actinomycetota</taxon>
        <taxon>Actinomycetes</taxon>
        <taxon>Micrococcales</taxon>
        <taxon>Micrococcaceae</taxon>
        <taxon>Arthrobacter</taxon>
    </lineage>
</organism>
<sequence length="287" mass="31364">MGYETINYTVADQILTIELNRPEKMNAVTPQMREELISAFAEADKDPEVRAIVVTGSGKAYCAGADVSGGSKTFDPEARGWADTMEDFRDGGGQITLKIFESTKPVIGAINGVAAGLGATMLLPMDILLAADTARIGFVFSRRGLVPEACATWFLPKKVGLSRALEWTMTGRLIPAREALESGLVRSIHTADELLPAAYALAREIADNAAPVAVGMIRQMIWRFAGSDHPMDAHRVDSKVNFSLGRSRDVEEGIKAFLEKRPPVFPGRLPEDAPLAYPWWEEPEFKK</sequence>
<proteinExistence type="inferred from homology"/>
<dbReference type="PANTHER" id="PTHR43802">
    <property type="entry name" value="ENOYL-COA HYDRATASE"/>
    <property type="match status" value="1"/>
</dbReference>
<dbReference type="InterPro" id="IPR029045">
    <property type="entry name" value="ClpP/crotonase-like_dom_sf"/>
</dbReference>
<dbReference type="InterPro" id="IPR001753">
    <property type="entry name" value="Enoyl-CoA_hydra/iso"/>
</dbReference>
<comment type="similarity">
    <text evidence="1">Belongs to the enoyl-CoA hydratase/isomerase family.</text>
</comment>
<dbReference type="SUPFAM" id="SSF52096">
    <property type="entry name" value="ClpP/crotonase"/>
    <property type="match status" value="1"/>
</dbReference>
<evidence type="ECO:0000313" key="3">
    <source>
        <dbReference type="Proteomes" id="UP001165368"/>
    </source>
</evidence>
<keyword evidence="3" id="KW-1185">Reference proteome</keyword>
<gene>
    <name evidence="2" type="ORF">LVY72_16175</name>
</gene>
<dbReference type="Pfam" id="PF00378">
    <property type="entry name" value="ECH_1"/>
    <property type="match status" value="1"/>
</dbReference>
<dbReference type="NCBIfam" id="NF006109">
    <property type="entry name" value="PRK08260.1"/>
    <property type="match status" value="1"/>
</dbReference>
<evidence type="ECO:0000313" key="2">
    <source>
        <dbReference type="EMBL" id="MCG2623435.1"/>
    </source>
</evidence>
<protein>
    <submittedName>
        <fullName evidence="2">Crotonase/enoyl-CoA hydratase family protein</fullName>
    </submittedName>
</protein>
<accession>A0ABS9L9X4</accession>
<dbReference type="CDD" id="cd06558">
    <property type="entry name" value="crotonase-like"/>
    <property type="match status" value="1"/>
</dbReference>
<dbReference type="PANTHER" id="PTHR43802:SF1">
    <property type="entry name" value="IP11341P-RELATED"/>
    <property type="match status" value="1"/>
</dbReference>
<dbReference type="Proteomes" id="UP001165368">
    <property type="component" value="Unassembled WGS sequence"/>
</dbReference>